<reference evidence="3" key="1">
    <citation type="submission" date="2017-04" db="EMBL/GenBank/DDBJ databases">
        <authorList>
            <person name="Varghese N."/>
            <person name="Submissions S."/>
        </authorList>
    </citation>
    <scope>NUCLEOTIDE SEQUENCE [LARGE SCALE GENOMIC DNA]</scope>
    <source>
        <strain evidence="3">B5P</strain>
    </source>
</reference>
<dbReference type="Proteomes" id="UP000193083">
    <property type="component" value="Unassembled WGS sequence"/>
</dbReference>
<evidence type="ECO:0000259" key="1">
    <source>
        <dbReference type="Pfam" id="PF04577"/>
    </source>
</evidence>
<gene>
    <name evidence="2" type="ORF">SAMN02982922_3622</name>
</gene>
<dbReference type="Pfam" id="PF04577">
    <property type="entry name" value="Glyco_transf_61"/>
    <property type="match status" value="1"/>
</dbReference>
<name>A0A1X7PAK1_9HYPH</name>
<keyword evidence="3" id="KW-1185">Reference proteome</keyword>
<dbReference type="OrthoDB" id="7169123at2"/>
<evidence type="ECO:0000313" key="2">
    <source>
        <dbReference type="EMBL" id="SMH47944.1"/>
    </source>
</evidence>
<sequence length="373" mass="42227">MNLSSSDDLQGGSETKILPPESYHIRDKYFVFPNASKNLVPVGIREYDTVSCRFSAFEFDQVTLCGFRLYSLGGKWFNDRSLVDAAGANKEYAYKLPLGFDENIPFNQRGDVDIDMSRVVDIDGKDCALLCYDEPANFGAFLYRGIPKLLLLAKERKIKSVMTYAAPKWAKSILNFIDPEIEIVHHNPRLVYAVHDALIPALASPEQYQRPETIDAFREMLDKSPKDVSPRMAGAEKIYISRRSMSIDRPGFRVLENETELVEKLHQHGFKEFIPEHYPFPEQMRIVSQAKIIVCVGGSNIYITYFAFMAELIVVLCGTRDFLFGFSNVVASQNANFSFVFGTPTERGSLPSHNNWIVDVDTLLDGMRTLNAL</sequence>
<dbReference type="InterPro" id="IPR049625">
    <property type="entry name" value="Glyco_transf_61_cat"/>
</dbReference>
<proteinExistence type="predicted"/>
<feature type="domain" description="Glycosyltransferase 61 catalytic" evidence="1">
    <location>
        <begin position="141"/>
        <end position="307"/>
    </location>
</feature>
<organism evidence="2 3">
    <name type="scientific">Mesorhizobium australicum</name>
    <dbReference type="NCBI Taxonomy" id="536018"/>
    <lineage>
        <taxon>Bacteria</taxon>
        <taxon>Pseudomonadati</taxon>
        <taxon>Pseudomonadota</taxon>
        <taxon>Alphaproteobacteria</taxon>
        <taxon>Hyphomicrobiales</taxon>
        <taxon>Phyllobacteriaceae</taxon>
        <taxon>Mesorhizobium</taxon>
    </lineage>
</organism>
<evidence type="ECO:0000313" key="3">
    <source>
        <dbReference type="Proteomes" id="UP000193083"/>
    </source>
</evidence>
<dbReference type="AlphaFoldDB" id="A0A1X7PAK1"/>
<dbReference type="GO" id="GO:0016757">
    <property type="term" value="F:glycosyltransferase activity"/>
    <property type="evidence" value="ECO:0007669"/>
    <property type="project" value="InterPro"/>
</dbReference>
<accession>A0A1X7PAK1</accession>
<dbReference type="EMBL" id="FXBL01000004">
    <property type="protein sequence ID" value="SMH47944.1"/>
    <property type="molecule type" value="Genomic_DNA"/>
</dbReference>
<protein>
    <recommendedName>
        <fullName evidence="1">Glycosyltransferase 61 catalytic domain-containing protein</fullName>
    </recommendedName>
</protein>
<dbReference type="RefSeq" id="WP_085465423.1">
    <property type="nucleotide sequence ID" value="NZ_FXBL01000004.1"/>
</dbReference>